<evidence type="ECO:0000313" key="1">
    <source>
        <dbReference type="EMBL" id="RIA86773.1"/>
    </source>
</evidence>
<keyword evidence="2" id="KW-1185">Reference proteome</keyword>
<gene>
    <name evidence="1" type="ORF">C1645_828772</name>
</gene>
<dbReference type="Proteomes" id="UP000265703">
    <property type="component" value="Unassembled WGS sequence"/>
</dbReference>
<protein>
    <submittedName>
        <fullName evidence="1">Uncharacterized protein</fullName>
    </submittedName>
</protein>
<proteinExistence type="predicted"/>
<sequence length="111" mass="12900">MHNKNISGPGDKPTAMYLHEKFSQWWIDIVNNKKDSEIYKQIVEANKINKKQASFTKSDNTKLIYTTHQQAIFTSRLLNFNKLPKPKNADSVEEYSKSIEPIDFTKLNINP</sequence>
<dbReference type="OrthoDB" id="10572904at2759"/>
<organism evidence="1 2">
    <name type="scientific">Glomus cerebriforme</name>
    <dbReference type="NCBI Taxonomy" id="658196"/>
    <lineage>
        <taxon>Eukaryota</taxon>
        <taxon>Fungi</taxon>
        <taxon>Fungi incertae sedis</taxon>
        <taxon>Mucoromycota</taxon>
        <taxon>Glomeromycotina</taxon>
        <taxon>Glomeromycetes</taxon>
        <taxon>Glomerales</taxon>
        <taxon>Glomeraceae</taxon>
        <taxon>Glomus</taxon>
    </lineage>
</organism>
<reference evidence="1 2" key="1">
    <citation type="submission" date="2018-06" db="EMBL/GenBank/DDBJ databases">
        <title>Comparative genomics reveals the genomic features of Rhizophagus irregularis, R. cerebriforme, R. diaphanum and Gigaspora rosea, and their symbiotic lifestyle signature.</title>
        <authorList>
            <person name="Morin E."/>
            <person name="San Clemente H."/>
            <person name="Chen E.C.H."/>
            <person name="De La Providencia I."/>
            <person name="Hainaut M."/>
            <person name="Kuo A."/>
            <person name="Kohler A."/>
            <person name="Murat C."/>
            <person name="Tang N."/>
            <person name="Roy S."/>
            <person name="Loubradou J."/>
            <person name="Henrissat B."/>
            <person name="Grigoriev I.V."/>
            <person name="Corradi N."/>
            <person name="Roux C."/>
            <person name="Martin F.M."/>
        </authorList>
    </citation>
    <scope>NUCLEOTIDE SEQUENCE [LARGE SCALE GENOMIC DNA]</scope>
    <source>
        <strain evidence="1 2">DAOM 227022</strain>
    </source>
</reference>
<evidence type="ECO:0000313" key="2">
    <source>
        <dbReference type="Proteomes" id="UP000265703"/>
    </source>
</evidence>
<comment type="caution">
    <text evidence="1">The sequence shown here is derived from an EMBL/GenBank/DDBJ whole genome shotgun (WGS) entry which is preliminary data.</text>
</comment>
<name>A0A397SKV9_9GLOM</name>
<accession>A0A397SKV9</accession>
<dbReference type="EMBL" id="QKYT01000345">
    <property type="protein sequence ID" value="RIA86773.1"/>
    <property type="molecule type" value="Genomic_DNA"/>
</dbReference>
<dbReference type="AlphaFoldDB" id="A0A397SKV9"/>